<dbReference type="RefSeq" id="WP_223412980.1">
    <property type="nucleotide sequence ID" value="NZ_FWXB01000010.1"/>
</dbReference>
<dbReference type="EMBL" id="FWXB01000010">
    <property type="protein sequence ID" value="SMC12960.1"/>
    <property type="molecule type" value="Genomic_DNA"/>
</dbReference>
<gene>
    <name evidence="1" type="ORF">ROA7745_02793</name>
</gene>
<evidence type="ECO:0008006" key="3">
    <source>
        <dbReference type="Google" id="ProtNLM"/>
    </source>
</evidence>
<dbReference type="InterPro" id="IPR021736">
    <property type="entry name" value="DUF3305"/>
</dbReference>
<dbReference type="AlphaFoldDB" id="A0A1X7BTX6"/>
<name>A0A1X7BTX6_9RHOB</name>
<accession>A0A1X7BTX6</accession>
<evidence type="ECO:0000313" key="2">
    <source>
        <dbReference type="Proteomes" id="UP000193224"/>
    </source>
</evidence>
<protein>
    <recommendedName>
        <fullName evidence="3">Molybdopterin-guanine dinucleotide biosynthesis protein MobA</fullName>
    </recommendedName>
</protein>
<keyword evidence="2" id="KW-1185">Reference proteome</keyword>
<dbReference type="Proteomes" id="UP000193224">
    <property type="component" value="Unassembled WGS sequence"/>
</dbReference>
<evidence type="ECO:0000313" key="1">
    <source>
        <dbReference type="EMBL" id="SMC12960.1"/>
    </source>
</evidence>
<proteinExistence type="predicted"/>
<organism evidence="1 2">
    <name type="scientific">Roseovarius aestuarii</name>
    <dbReference type="NCBI Taxonomy" id="475083"/>
    <lineage>
        <taxon>Bacteria</taxon>
        <taxon>Pseudomonadati</taxon>
        <taxon>Pseudomonadota</taxon>
        <taxon>Alphaproteobacteria</taxon>
        <taxon>Rhodobacterales</taxon>
        <taxon>Roseobacteraceae</taxon>
        <taxon>Roseovarius</taxon>
    </lineage>
</organism>
<dbReference type="Pfam" id="PF11749">
    <property type="entry name" value="DUF3305"/>
    <property type="match status" value="1"/>
</dbReference>
<sequence>MIHNPDRYQTLPLGVVIRRTPGATRWAKWAWKAVGVLPGAALADWRVMREEDGATEFHAATCPLELHGAETEAYLHGLSARVPSIYVVLRDSEMAERPLEVLLVTASPYEAQDYADSGEEMIEKVPMPEALVAWVRDFVEAHHEEEAFKKRRRDKTNIGKVEDGVGDPRIAQLSGVYRSPALARKGRLH</sequence>
<reference evidence="1 2" key="1">
    <citation type="submission" date="2017-03" db="EMBL/GenBank/DDBJ databases">
        <authorList>
            <person name="Afonso C.L."/>
            <person name="Miller P.J."/>
            <person name="Scott M.A."/>
            <person name="Spackman E."/>
            <person name="Goraichik I."/>
            <person name="Dimitrov K.M."/>
            <person name="Suarez D.L."/>
            <person name="Swayne D.E."/>
        </authorList>
    </citation>
    <scope>NUCLEOTIDE SEQUENCE [LARGE SCALE GENOMIC DNA]</scope>
    <source>
        <strain evidence="1 2">CECT 7745</strain>
    </source>
</reference>